<feature type="non-terminal residue" evidence="2">
    <location>
        <position position="108"/>
    </location>
</feature>
<dbReference type="InParanoid" id="S8ERK0"/>
<sequence>MSPSPISTARRLRSTSKASKGVPSSKTKEKSLKASGSTRKLAGKKRERKASSGEDSEDSEDSELESVKKKMRRLQAEIDKATKRKEAARKASKLFKLIALQSHAHYIQ</sequence>
<proteinExistence type="predicted"/>
<dbReference type="HOGENOM" id="CLU_2203198_0_0_1"/>
<dbReference type="AlphaFoldDB" id="S8ERK0"/>
<reference evidence="2 3" key="1">
    <citation type="journal article" date="2012" name="Science">
        <title>The Paleozoic origin of enzymatic lignin decomposition reconstructed from 31 fungal genomes.</title>
        <authorList>
            <person name="Floudas D."/>
            <person name="Binder M."/>
            <person name="Riley R."/>
            <person name="Barry K."/>
            <person name="Blanchette R.A."/>
            <person name="Henrissat B."/>
            <person name="Martinez A.T."/>
            <person name="Otillar R."/>
            <person name="Spatafora J.W."/>
            <person name="Yadav J.S."/>
            <person name="Aerts A."/>
            <person name="Benoit I."/>
            <person name="Boyd A."/>
            <person name="Carlson A."/>
            <person name="Copeland A."/>
            <person name="Coutinho P.M."/>
            <person name="de Vries R.P."/>
            <person name="Ferreira P."/>
            <person name="Findley K."/>
            <person name="Foster B."/>
            <person name="Gaskell J."/>
            <person name="Glotzer D."/>
            <person name="Gorecki P."/>
            <person name="Heitman J."/>
            <person name="Hesse C."/>
            <person name="Hori C."/>
            <person name="Igarashi K."/>
            <person name="Jurgens J.A."/>
            <person name="Kallen N."/>
            <person name="Kersten P."/>
            <person name="Kohler A."/>
            <person name="Kuees U."/>
            <person name="Kumar T.K.A."/>
            <person name="Kuo A."/>
            <person name="LaButti K."/>
            <person name="Larrondo L.F."/>
            <person name="Lindquist E."/>
            <person name="Ling A."/>
            <person name="Lombard V."/>
            <person name="Lucas S."/>
            <person name="Lundell T."/>
            <person name="Martin R."/>
            <person name="McLaughlin D.J."/>
            <person name="Morgenstern I."/>
            <person name="Morin E."/>
            <person name="Murat C."/>
            <person name="Nagy L.G."/>
            <person name="Nolan M."/>
            <person name="Ohm R.A."/>
            <person name="Patyshakuliyeva A."/>
            <person name="Rokas A."/>
            <person name="Ruiz-Duenas F.J."/>
            <person name="Sabat G."/>
            <person name="Salamov A."/>
            <person name="Samejima M."/>
            <person name="Schmutz J."/>
            <person name="Slot J.C."/>
            <person name="St John F."/>
            <person name="Stenlid J."/>
            <person name="Sun H."/>
            <person name="Sun S."/>
            <person name="Syed K."/>
            <person name="Tsang A."/>
            <person name="Wiebenga A."/>
            <person name="Young D."/>
            <person name="Pisabarro A."/>
            <person name="Eastwood D.C."/>
            <person name="Martin F."/>
            <person name="Cullen D."/>
            <person name="Grigoriev I.V."/>
            <person name="Hibbett D.S."/>
        </authorList>
    </citation>
    <scope>NUCLEOTIDE SEQUENCE</scope>
    <source>
        <strain evidence="3">FP-58527</strain>
    </source>
</reference>
<dbReference type="Proteomes" id="UP000015241">
    <property type="component" value="Unassembled WGS sequence"/>
</dbReference>
<evidence type="ECO:0000313" key="2">
    <source>
        <dbReference type="EMBL" id="EPS92440.1"/>
    </source>
</evidence>
<keyword evidence="3" id="KW-1185">Reference proteome</keyword>
<feature type="compositionally biased region" description="Polar residues" evidence="1">
    <location>
        <begin position="15"/>
        <end position="25"/>
    </location>
</feature>
<accession>S8ERK0</accession>
<evidence type="ECO:0000313" key="3">
    <source>
        <dbReference type="Proteomes" id="UP000015241"/>
    </source>
</evidence>
<name>S8ERK0_FOMSC</name>
<gene>
    <name evidence="2" type="ORF">FOMPIDRAFT_1056877</name>
</gene>
<feature type="region of interest" description="Disordered" evidence="1">
    <location>
        <begin position="1"/>
        <end position="71"/>
    </location>
</feature>
<organism evidence="2 3">
    <name type="scientific">Fomitopsis schrenkii</name>
    <name type="common">Brown rot fungus</name>
    <dbReference type="NCBI Taxonomy" id="2126942"/>
    <lineage>
        <taxon>Eukaryota</taxon>
        <taxon>Fungi</taxon>
        <taxon>Dikarya</taxon>
        <taxon>Basidiomycota</taxon>
        <taxon>Agaricomycotina</taxon>
        <taxon>Agaricomycetes</taxon>
        <taxon>Polyporales</taxon>
        <taxon>Fomitopsis</taxon>
    </lineage>
</organism>
<protein>
    <submittedName>
        <fullName evidence="2">Uncharacterized protein</fullName>
    </submittedName>
</protein>
<dbReference type="EMBL" id="KE504597">
    <property type="protein sequence ID" value="EPS92440.1"/>
    <property type="molecule type" value="Genomic_DNA"/>
</dbReference>
<feature type="compositionally biased region" description="Acidic residues" evidence="1">
    <location>
        <begin position="54"/>
        <end position="64"/>
    </location>
</feature>
<evidence type="ECO:0000256" key="1">
    <source>
        <dbReference type="SAM" id="MobiDB-lite"/>
    </source>
</evidence>